<organism evidence="2 3">
    <name type="scientific">Candidatus Magasanikbacteria bacterium RIFOXYD1_FULL_40_23</name>
    <dbReference type="NCBI Taxonomy" id="1798705"/>
    <lineage>
        <taxon>Bacteria</taxon>
        <taxon>Candidatus Magasanikiibacteriota</taxon>
    </lineage>
</organism>
<evidence type="ECO:0000313" key="3">
    <source>
        <dbReference type="Proteomes" id="UP000176634"/>
    </source>
</evidence>
<dbReference type="Pfam" id="PF00535">
    <property type="entry name" value="Glycos_transf_2"/>
    <property type="match status" value="1"/>
</dbReference>
<dbReference type="CDD" id="cd04179">
    <property type="entry name" value="DPM_DPG-synthase_like"/>
    <property type="match status" value="1"/>
</dbReference>
<dbReference type="STRING" id="1798705.A2563_04215"/>
<dbReference type="PANTHER" id="PTHR48090">
    <property type="entry name" value="UNDECAPRENYL-PHOSPHATE 4-DEOXY-4-FORMAMIDO-L-ARABINOSE TRANSFERASE-RELATED"/>
    <property type="match status" value="1"/>
</dbReference>
<dbReference type="SUPFAM" id="SSF53448">
    <property type="entry name" value="Nucleotide-diphospho-sugar transferases"/>
    <property type="match status" value="1"/>
</dbReference>
<gene>
    <name evidence="2" type="ORF">A2563_04215</name>
</gene>
<dbReference type="InterPro" id="IPR050256">
    <property type="entry name" value="Glycosyltransferase_2"/>
</dbReference>
<dbReference type="InterPro" id="IPR001173">
    <property type="entry name" value="Glyco_trans_2-like"/>
</dbReference>
<sequence>MNENPSVKPELSVVILCYRAEDFVPVFVKEMKEALDKENFNYELVLVANYHKDAPKPDKTPEIVRQLAQNDPRIVVVAREKEGMMGWDMRTGLDAATGENIAVIDGDGQMPPQDIIKVYNLLKEGKFDVAKTYRDARFDGLVRVVISRVYNFLFKVLFPKATVRDVNSKPKIFTRAAFDQLKLTSDDWFIDAEIIIRATQLGFTIGEVETQFFPNKYRNSFVRFTTIFEFIKNFLRFRWGNIFKK</sequence>
<accession>A0A1F6P9J9</accession>
<dbReference type="InterPro" id="IPR029044">
    <property type="entry name" value="Nucleotide-diphossugar_trans"/>
</dbReference>
<dbReference type="Proteomes" id="UP000176634">
    <property type="component" value="Unassembled WGS sequence"/>
</dbReference>
<dbReference type="AlphaFoldDB" id="A0A1F6P9J9"/>
<feature type="domain" description="Glycosyltransferase 2-like" evidence="1">
    <location>
        <begin position="12"/>
        <end position="149"/>
    </location>
</feature>
<evidence type="ECO:0000259" key="1">
    <source>
        <dbReference type="Pfam" id="PF00535"/>
    </source>
</evidence>
<protein>
    <recommendedName>
        <fullName evidence="1">Glycosyltransferase 2-like domain-containing protein</fullName>
    </recommendedName>
</protein>
<dbReference type="EMBL" id="MFRA01000005">
    <property type="protein sequence ID" value="OGH92842.1"/>
    <property type="molecule type" value="Genomic_DNA"/>
</dbReference>
<dbReference type="Gene3D" id="3.90.550.10">
    <property type="entry name" value="Spore Coat Polysaccharide Biosynthesis Protein SpsA, Chain A"/>
    <property type="match status" value="1"/>
</dbReference>
<reference evidence="2 3" key="1">
    <citation type="journal article" date="2016" name="Nat. Commun.">
        <title>Thousands of microbial genomes shed light on interconnected biogeochemical processes in an aquifer system.</title>
        <authorList>
            <person name="Anantharaman K."/>
            <person name="Brown C.T."/>
            <person name="Hug L.A."/>
            <person name="Sharon I."/>
            <person name="Castelle C.J."/>
            <person name="Probst A.J."/>
            <person name="Thomas B.C."/>
            <person name="Singh A."/>
            <person name="Wilkins M.J."/>
            <person name="Karaoz U."/>
            <person name="Brodie E.L."/>
            <person name="Williams K.H."/>
            <person name="Hubbard S.S."/>
            <person name="Banfield J.F."/>
        </authorList>
    </citation>
    <scope>NUCLEOTIDE SEQUENCE [LARGE SCALE GENOMIC DNA]</scope>
</reference>
<name>A0A1F6P9J9_9BACT</name>
<dbReference type="PANTHER" id="PTHR48090:SF7">
    <property type="entry name" value="RFBJ PROTEIN"/>
    <property type="match status" value="1"/>
</dbReference>
<comment type="caution">
    <text evidence="2">The sequence shown here is derived from an EMBL/GenBank/DDBJ whole genome shotgun (WGS) entry which is preliminary data.</text>
</comment>
<proteinExistence type="predicted"/>
<evidence type="ECO:0000313" key="2">
    <source>
        <dbReference type="EMBL" id="OGH92842.1"/>
    </source>
</evidence>